<comment type="caution">
    <text evidence="2">The sequence shown here is derived from an EMBL/GenBank/DDBJ whole genome shotgun (WGS) entry which is preliminary data.</text>
</comment>
<dbReference type="EMBL" id="NIDF01000155">
    <property type="protein sequence ID" value="TYJ52119.1"/>
    <property type="molecule type" value="Genomic_DNA"/>
</dbReference>
<evidence type="ECO:0000313" key="3">
    <source>
        <dbReference type="Proteomes" id="UP000322245"/>
    </source>
</evidence>
<feature type="region of interest" description="Disordered" evidence="1">
    <location>
        <begin position="279"/>
        <end position="313"/>
    </location>
</feature>
<feature type="region of interest" description="Disordered" evidence="1">
    <location>
        <begin position="1"/>
        <end position="61"/>
    </location>
</feature>
<feature type="region of interest" description="Disordered" evidence="1">
    <location>
        <begin position="370"/>
        <end position="391"/>
    </location>
</feature>
<dbReference type="AlphaFoldDB" id="A0A5D3AP76"/>
<sequence>MAVPPPPAPAIDPYSLLRPHTFPSPTPLSPPPPLAAKRPLPAPPPVWHEEKKKKPAVIRRRSSLKFLPMPVTWDEKIPAGTHLSPPNTPPALAPAPRQNKLQKKPPGNHVFFLEDVSRIPLTPEGHDHEAGGYTYQGEGYKKARVEGGRKEGRGVKKKRSFGLCGPCGPRPMMGEHEKEYHYLEDGQGQGGMAEVVPASGVSGVKEDPSRPLPSPPSSKTKYPTTPMPLSPISNASVASSSSSYQHDEPPSPVVSEAWKHTSYFPEYTPLLPVLKAEAEAKAAKEAEEKAAAAPPAPPIPPPPLPPPPVIPPPPPPEIPFASYPYPYPPYAAAPPAENGPPMLPPWTAWQGEGGQKAEWTSAQRFYPAGGWNTEGNGGWHSWAGGYGGYGA</sequence>
<feature type="compositionally biased region" description="Basic and acidic residues" evidence="1">
    <location>
        <begin position="279"/>
        <end position="290"/>
    </location>
</feature>
<gene>
    <name evidence="2" type="ORF">B9479_007273</name>
</gene>
<evidence type="ECO:0000256" key="1">
    <source>
        <dbReference type="SAM" id="MobiDB-lite"/>
    </source>
</evidence>
<keyword evidence="3" id="KW-1185">Reference proteome</keyword>
<proteinExistence type="predicted"/>
<evidence type="ECO:0000313" key="2">
    <source>
        <dbReference type="EMBL" id="TYJ52119.1"/>
    </source>
</evidence>
<dbReference type="Proteomes" id="UP000322245">
    <property type="component" value="Unassembled WGS sequence"/>
</dbReference>
<feature type="compositionally biased region" description="Low complexity" evidence="1">
    <location>
        <begin position="230"/>
        <end position="243"/>
    </location>
</feature>
<feature type="compositionally biased region" description="Pro residues" evidence="1">
    <location>
        <begin position="1"/>
        <end position="10"/>
    </location>
</feature>
<name>A0A5D3AP76_9TREE</name>
<accession>A0A5D3AP76</accession>
<feature type="region of interest" description="Disordered" evidence="1">
    <location>
        <begin position="182"/>
        <end position="253"/>
    </location>
</feature>
<reference evidence="2 3" key="1">
    <citation type="submission" date="2017-05" db="EMBL/GenBank/DDBJ databases">
        <title>The Genome Sequence of Tsuchiyaea wingfieldii DSM 27421.</title>
        <authorList>
            <person name="Cuomo C."/>
            <person name="Passer A."/>
            <person name="Billmyre B."/>
            <person name="Heitman J."/>
        </authorList>
    </citation>
    <scope>NUCLEOTIDE SEQUENCE [LARGE SCALE GENOMIC DNA]</scope>
    <source>
        <strain evidence="2 3">DSM 27421</strain>
    </source>
</reference>
<organism evidence="2 3">
    <name type="scientific">Cryptococcus floricola</name>
    <dbReference type="NCBI Taxonomy" id="2591691"/>
    <lineage>
        <taxon>Eukaryota</taxon>
        <taxon>Fungi</taxon>
        <taxon>Dikarya</taxon>
        <taxon>Basidiomycota</taxon>
        <taxon>Agaricomycotina</taxon>
        <taxon>Tremellomycetes</taxon>
        <taxon>Tremellales</taxon>
        <taxon>Cryptococcaceae</taxon>
        <taxon>Cryptococcus</taxon>
    </lineage>
</organism>
<feature type="region of interest" description="Disordered" evidence="1">
    <location>
        <begin position="144"/>
        <end position="170"/>
    </location>
</feature>
<protein>
    <submittedName>
        <fullName evidence="2">Uncharacterized protein</fullName>
    </submittedName>
</protein>
<feature type="region of interest" description="Disordered" evidence="1">
    <location>
        <begin position="77"/>
        <end position="107"/>
    </location>
</feature>
<feature type="compositionally biased region" description="Basic and acidic residues" evidence="1">
    <location>
        <begin position="144"/>
        <end position="154"/>
    </location>
</feature>
<feature type="compositionally biased region" description="Pro residues" evidence="1">
    <location>
        <begin position="294"/>
        <end position="313"/>
    </location>
</feature>
<feature type="compositionally biased region" description="Pro residues" evidence="1">
    <location>
        <begin position="22"/>
        <end position="46"/>
    </location>
</feature>